<dbReference type="RefSeq" id="WP_034138278.1">
    <property type="nucleotide sequence ID" value="NZ_BAAAEG010000001.1"/>
</dbReference>
<gene>
    <name evidence="2" type="ORF">SAMN04490209_2099</name>
</gene>
<reference evidence="2 3" key="1">
    <citation type="submission" date="2016-10" db="EMBL/GenBank/DDBJ databases">
        <authorList>
            <person name="Varghese N."/>
            <person name="Submissions S."/>
        </authorList>
    </citation>
    <scope>NUCLEOTIDE SEQUENCE [LARGE SCALE GENOMIC DNA]</scope>
    <source>
        <strain evidence="2 3">BS2777</strain>
    </source>
</reference>
<evidence type="ECO:0000259" key="1">
    <source>
        <dbReference type="Pfam" id="PF01909"/>
    </source>
</evidence>
<dbReference type="Gene3D" id="3.30.460.10">
    <property type="entry name" value="Beta Polymerase, domain 2"/>
    <property type="match status" value="1"/>
</dbReference>
<dbReference type="InterPro" id="IPR043519">
    <property type="entry name" value="NT_sf"/>
</dbReference>
<organism evidence="2 3">
    <name type="scientific">Pseudomonas rhodesiae</name>
    <dbReference type="NCBI Taxonomy" id="76760"/>
    <lineage>
        <taxon>Bacteria</taxon>
        <taxon>Pseudomonadati</taxon>
        <taxon>Pseudomonadota</taxon>
        <taxon>Gammaproteobacteria</taxon>
        <taxon>Pseudomonadales</taxon>
        <taxon>Pseudomonadaceae</taxon>
        <taxon>Pseudomonas</taxon>
    </lineage>
</organism>
<dbReference type="CDD" id="cd05403">
    <property type="entry name" value="NT_KNTase_like"/>
    <property type="match status" value="1"/>
</dbReference>
<dbReference type="EMBL" id="LT629801">
    <property type="protein sequence ID" value="SDV03508.1"/>
    <property type="molecule type" value="Genomic_DNA"/>
</dbReference>
<dbReference type="Proteomes" id="UP000182085">
    <property type="component" value="Chromosome I"/>
</dbReference>
<dbReference type="SUPFAM" id="SSF81301">
    <property type="entry name" value="Nucleotidyltransferase"/>
    <property type="match status" value="1"/>
</dbReference>
<dbReference type="GO" id="GO:0016779">
    <property type="term" value="F:nucleotidyltransferase activity"/>
    <property type="evidence" value="ECO:0007669"/>
    <property type="project" value="InterPro"/>
</dbReference>
<feature type="domain" description="Polymerase nucleotidyl transferase" evidence="1">
    <location>
        <begin position="46"/>
        <end position="93"/>
    </location>
</feature>
<proteinExistence type="predicted"/>
<dbReference type="InterPro" id="IPR002934">
    <property type="entry name" value="Polymerase_NTP_transf_dom"/>
</dbReference>
<dbReference type="AlphaFoldDB" id="A0AAE8HBL2"/>
<evidence type="ECO:0000313" key="3">
    <source>
        <dbReference type="Proteomes" id="UP000182085"/>
    </source>
</evidence>
<accession>A0AAE8HBL2</accession>
<evidence type="ECO:0000313" key="2">
    <source>
        <dbReference type="EMBL" id="SDV03508.1"/>
    </source>
</evidence>
<sequence length="264" mass="29889">MSVSASQGLDTEGFILTVAQVPVQAEYQSVLADACSLLSQQTLGLDGLYVYGSVARGDATPGQSDLDLTLVLREPQTPQVAEQLERVRRELERRHPHVTKVDFDIGERAQVMAVENRNLWGFWLKHQCRCIWGNDLCVHFERFRPCREIALALNGDVYSVLNSYICAIGQTVIEADRLRLQREASRKLIRATQILRSEAATMWPQTLEEHVAMFLQSHPAMVTQVAFFLFEARNPGAAGDQFCARLQVFVEWLVSQQRETLLRT</sequence>
<keyword evidence="3" id="KW-1185">Reference proteome</keyword>
<name>A0AAE8HBL2_9PSED</name>
<dbReference type="Pfam" id="PF01909">
    <property type="entry name" value="NTP_transf_2"/>
    <property type="match status" value="1"/>
</dbReference>
<protein>
    <submittedName>
        <fullName evidence="2">Predicted nucleotidyltransferase</fullName>
    </submittedName>
</protein>